<feature type="transmembrane region" description="Helical" evidence="6">
    <location>
        <begin position="198"/>
        <end position="217"/>
    </location>
</feature>
<feature type="transmembrane region" description="Helical" evidence="6">
    <location>
        <begin position="130"/>
        <end position="151"/>
    </location>
</feature>
<dbReference type="OrthoDB" id="5242067at2"/>
<keyword evidence="9" id="KW-1185">Reference proteome</keyword>
<dbReference type="Gene3D" id="1.20.1250.20">
    <property type="entry name" value="MFS general substrate transporter like domains"/>
    <property type="match status" value="2"/>
</dbReference>
<dbReference type="GO" id="GO:0022857">
    <property type="term" value="F:transmembrane transporter activity"/>
    <property type="evidence" value="ECO:0007669"/>
    <property type="project" value="InterPro"/>
</dbReference>
<feature type="transmembrane region" description="Helical" evidence="6">
    <location>
        <begin position="72"/>
        <end position="95"/>
    </location>
</feature>
<sequence>MPDRTDTPTAARERRSGEASPNRPARGKRPIDRAEWRTLSLLAVPSLVLALATTVVTTYLPVHLRAARTSTLIIGLLIGTEGLMAIAVPMVAGPWSDRLRTRMGGRLPFVAAAILPLASSLIVLGLVGRLWITAAVLVVFFGAYFAAYEPYRALYPDLVDQAIAGRAQSTQALARGLGTFLALVGGGLLIAVADPVPFATASLLCTVGLGGFVVVAMRRRPADRGSSPVGGVRRQAAHVWQIACERRQLRLFLAANALWELSLGALKTFIVLYLTAGLGKRLSTASLIIGGVALLLLVASPISGTLGDRYGPPRVLTWALVAYGVGLLVPLLSTSAAVVAAATPVIAIGGGVVMTLPYAVLTPLMPDDEHGTLTGFYSVSRGIGTALGPLLAGAAIDLTSGLFDATQGYQATWGICSAAILLSLLPLSALRRTADDDPGPT</sequence>
<dbReference type="Proteomes" id="UP000321805">
    <property type="component" value="Chromosome"/>
</dbReference>
<feature type="transmembrane region" description="Helical" evidence="6">
    <location>
        <begin position="409"/>
        <end position="430"/>
    </location>
</feature>
<feature type="transmembrane region" description="Helical" evidence="6">
    <location>
        <begin position="251"/>
        <end position="276"/>
    </location>
</feature>
<evidence type="ECO:0000256" key="6">
    <source>
        <dbReference type="SAM" id="Phobius"/>
    </source>
</evidence>
<comment type="subcellular location">
    <subcellularLocation>
        <location evidence="1">Cell membrane</location>
        <topology evidence="1">Multi-pass membrane protein</topology>
    </subcellularLocation>
</comment>
<dbReference type="GO" id="GO:0005886">
    <property type="term" value="C:plasma membrane"/>
    <property type="evidence" value="ECO:0007669"/>
    <property type="project" value="UniProtKB-SubCell"/>
</dbReference>
<dbReference type="InterPro" id="IPR036259">
    <property type="entry name" value="MFS_trans_sf"/>
</dbReference>
<dbReference type="AlphaFoldDB" id="A0A5B8U5H2"/>
<feature type="transmembrane region" description="Helical" evidence="6">
    <location>
        <begin position="338"/>
        <end position="361"/>
    </location>
</feature>
<evidence type="ECO:0000256" key="5">
    <source>
        <dbReference type="SAM" id="MobiDB-lite"/>
    </source>
</evidence>
<feature type="compositionally biased region" description="Basic and acidic residues" evidence="5">
    <location>
        <begin position="1"/>
        <end position="17"/>
    </location>
</feature>
<evidence type="ECO:0000256" key="1">
    <source>
        <dbReference type="ARBA" id="ARBA00004651"/>
    </source>
</evidence>
<feature type="region of interest" description="Disordered" evidence="5">
    <location>
        <begin position="1"/>
        <end position="29"/>
    </location>
</feature>
<evidence type="ECO:0000256" key="3">
    <source>
        <dbReference type="ARBA" id="ARBA00022989"/>
    </source>
</evidence>
<evidence type="ECO:0000256" key="4">
    <source>
        <dbReference type="ARBA" id="ARBA00023136"/>
    </source>
</evidence>
<organism evidence="8 9">
    <name type="scientific">Baekduia soli</name>
    <dbReference type="NCBI Taxonomy" id="496014"/>
    <lineage>
        <taxon>Bacteria</taxon>
        <taxon>Bacillati</taxon>
        <taxon>Actinomycetota</taxon>
        <taxon>Thermoleophilia</taxon>
        <taxon>Solirubrobacterales</taxon>
        <taxon>Baekduiaceae</taxon>
        <taxon>Baekduia</taxon>
    </lineage>
</organism>
<name>A0A5B8U5H2_9ACTN</name>
<dbReference type="PANTHER" id="PTHR23528">
    <property type="match status" value="1"/>
</dbReference>
<accession>A0A5B8U5H2</accession>
<evidence type="ECO:0000313" key="9">
    <source>
        <dbReference type="Proteomes" id="UP000321805"/>
    </source>
</evidence>
<dbReference type="KEGG" id="bsol:FSW04_12120"/>
<dbReference type="InterPro" id="IPR020846">
    <property type="entry name" value="MFS_dom"/>
</dbReference>
<feature type="transmembrane region" description="Helical" evidence="6">
    <location>
        <begin position="382"/>
        <end position="403"/>
    </location>
</feature>
<dbReference type="SUPFAM" id="SSF103473">
    <property type="entry name" value="MFS general substrate transporter"/>
    <property type="match status" value="1"/>
</dbReference>
<feature type="domain" description="Major facilitator superfamily (MFS) profile" evidence="7">
    <location>
        <begin position="248"/>
        <end position="441"/>
    </location>
</feature>
<keyword evidence="4 6" id="KW-0472">Membrane</keyword>
<feature type="transmembrane region" description="Helical" evidence="6">
    <location>
        <begin position="282"/>
        <end position="303"/>
    </location>
</feature>
<gene>
    <name evidence="8" type="ORF">FSW04_12120</name>
</gene>
<dbReference type="PROSITE" id="PS50850">
    <property type="entry name" value="MFS"/>
    <property type="match status" value="1"/>
</dbReference>
<feature type="transmembrane region" description="Helical" evidence="6">
    <location>
        <begin position="315"/>
        <end position="332"/>
    </location>
</feature>
<evidence type="ECO:0000256" key="2">
    <source>
        <dbReference type="ARBA" id="ARBA00022692"/>
    </source>
</evidence>
<proteinExistence type="predicted"/>
<keyword evidence="3 6" id="KW-1133">Transmembrane helix</keyword>
<dbReference type="Pfam" id="PF07690">
    <property type="entry name" value="MFS_1"/>
    <property type="match status" value="1"/>
</dbReference>
<evidence type="ECO:0000313" key="8">
    <source>
        <dbReference type="EMBL" id="QEC48237.1"/>
    </source>
</evidence>
<dbReference type="InterPro" id="IPR011701">
    <property type="entry name" value="MFS"/>
</dbReference>
<feature type="transmembrane region" description="Helical" evidence="6">
    <location>
        <begin position="107"/>
        <end position="124"/>
    </location>
</feature>
<evidence type="ECO:0000259" key="7">
    <source>
        <dbReference type="PROSITE" id="PS50850"/>
    </source>
</evidence>
<feature type="transmembrane region" description="Helical" evidence="6">
    <location>
        <begin position="172"/>
        <end position="192"/>
    </location>
</feature>
<dbReference type="RefSeq" id="WP_146919553.1">
    <property type="nucleotide sequence ID" value="NZ_CP042430.1"/>
</dbReference>
<dbReference type="EMBL" id="CP042430">
    <property type="protein sequence ID" value="QEC48237.1"/>
    <property type="molecule type" value="Genomic_DNA"/>
</dbReference>
<keyword evidence="2 6" id="KW-0812">Transmembrane</keyword>
<protein>
    <submittedName>
        <fullName evidence="8">MFS transporter</fullName>
    </submittedName>
</protein>
<dbReference type="PANTHER" id="PTHR23528:SF1">
    <property type="entry name" value="MAJOR FACILITATOR SUPERFAMILY (MFS) PROFILE DOMAIN-CONTAINING PROTEIN"/>
    <property type="match status" value="1"/>
</dbReference>
<reference evidence="8 9" key="1">
    <citation type="journal article" date="2018" name="J. Microbiol.">
        <title>Baekduia soli gen. nov., sp. nov., a novel bacterium isolated from the soil of Baekdu Mountain and proposal of a novel family name, Baekduiaceae fam. nov.</title>
        <authorList>
            <person name="An D.S."/>
            <person name="Siddiqi M.Z."/>
            <person name="Kim K.H."/>
            <person name="Yu H.S."/>
            <person name="Im W.T."/>
        </authorList>
    </citation>
    <scope>NUCLEOTIDE SEQUENCE [LARGE SCALE GENOMIC DNA]</scope>
    <source>
        <strain evidence="8 9">BR7-21</strain>
    </source>
</reference>
<feature type="transmembrane region" description="Helical" evidence="6">
    <location>
        <begin position="38"/>
        <end position="60"/>
    </location>
</feature>